<evidence type="ECO:0000313" key="1">
    <source>
        <dbReference type="EMBL" id="MCH91222.1"/>
    </source>
</evidence>
<organism evidence="1 2">
    <name type="scientific">Trifolium medium</name>
    <dbReference type="NCBI Taxonomy" id="97028"/>
    <lineage>
        <taxon>Eukaryota</taxon>
        <taxon>Viridiplantae</taxon>
        <taxon>Streptophyta</taxon>
        <taxon>Embryophyta</taxon>
        <taxon>Tracheophyta</taxon>
        <taxon>Spermatophyta</taxon>
        <taxon>Magnoliopsida</taxon>
        <taxon>eudicotyledons</taxon>
        <taxon>Gunneridae</taxon>
        <taxon>Pentapetalae</taxon>
        <taxon>rosids</taxon>
        <taxon>fabids</taxon>
        <taxon>Fabales</taxon>
        <taxon>Fabaceae</taxon>
        <taxon>Papilionoideae</taxon>
        <taxon>50 kb inversion clade</taxon>
        <taxon>NPAAA clade</taxon>
        <taxon>Hologalegina</taxon>
        <taxon>IRL clade</taxon>
        <taxon>Trifolieae</taxon>
        <taxon>Trifolium</taxon>
    </lineage>
</organism>
<dbReference type="Proteomes" id="UP000265520">
    <property type="component" value="Unassembled WGS sequence"/>
</dbReference>
<dbReference type="Pfam" id="PF13855">
    <property type="entry name" value="LRR_8"/>
    <property type="match status" value="1"/>
</dbReference>
<keyword evidence="1" id="KW-0808">Transferase</keyword>
<evidence type="ECO:0000313" key="2">
    <source>
        <dbReference type="Proteomes" id="UP000265520"/>
    </source>
</evidence>
<dbReference type="AlphaFoldDB" id="A0A392MVA1"/>
<dbReference type="GO" id="GO:0016301">
    <property type="term" value="F:kinase activity"/>
    <property type="evidence" value="ECO:0007669"/>
    <property type="project" value="UniProtKB-KW"/>
</dbReference>
<keyword evidence="2" id="KW-1185">Reference proteome</keyword>
<accession>A0A392MVA1</accession>
<name>A0A392MVA1_9FABA</name>
<reference evidence="1 2" key="1">
    <citation type="journal article" date="2018" name="Front. Plant Sci.">
        <title>Red Clover (Trifolium pratense) and Zigzag Clover (T. medium) - A Picture of Genomic Similarities and Differences.</title>
        <authorList>
            <person name="Dluhosova J."/>
            <person name="Istvanek J."/>
            <person name="Nedelnik J."/>
            <person name="Repkova J."/>
        </authorList>
    </citation>
    <scope>NUCLEOTIDE SEQUENCE [LARGE SCALE GENOMIC DNA]</scope>
    <source>
        <strain evidence="2">cv. 10/8</strain>
        <tissue evidence="1">Leaf</tissue>
    </source>
</reference>
<dbReference type="PROSITE" id="PS51450">
    <property type="entry name" value="LRR"/>
    <property type="match status" value="1"/>
</dbReference>
<sequence length="71" mass="7888">MMSLEMLNLYGNNLDLWHLENDGFAWPSSLQVLDLSYNNLDNNIVSSLNGLPHLKSLDLAANNLKGSLDIS</sequence>
<dbReference type="InterPro" id="IPR001611">
    <property type="entry name" value="Leu-rich_rpt"/>
</dbReference>
<dbReference type="PRINTS" id="PR00019">
    <property type="entry name" value="LEURICHRPT"/>
</dbReference>
<dbReference type="EMBL" id="LXQA010019961">
    <property type="protein sequence ID" value="MCH91222.1"/>
    <property type="molecule type" value="Genomic_DNA"/>
</dbReference>
<dbReference type="SUPFAM" id="SSF52058">
    <property type="entry name" value="L domain-like"/>
    <property type="match status" value="1"/>
</dbReference>
<keyword evidence="1" id="KW-0418">Kinase</keyword>
<keyword evidence="1" id="KW-0675">Receptor</keyword>
<comment type="caution">
    <text evidence="1">The sequence shown here is derived from an EMBL/GenBank/DDBJ whole genome shotgun (WGS) entry which is preliminary data.</text>
</comment>
<gene>
    <name evidence="1" type="ORF">A2U01_0012148</name>
</gene>
<dbReference type="InterPro" id="IPR032675">
    <property type="entry name" value="LRR_dom_sf"/>
</dbReference>
<dbReference type="Gene3D" id="3.80.10.10">
    <property type="entry name" value="Ribonuclease Inhibitor"/>
    <property type="match status" value="1"/>
</dbReference>
<proteinExistence type="predicted"/>
<feature type="non-terminal residue" evidence="1">
    <location>
        <position position="71"/>
    </location>
</feature>
<protein>
    <submittedName>
        <fullName evidence="1">LRR receptor-like serine/threonine-protein kinase FLS2-like</fullName>
    </submittedName>
</protein>